<gene>
    <name evidence="4" type="ORF">L211DRAFT_834446</name>
</gene>
<reference evidence="4 5" key="1">
    <citation type="journal article" date="2018" name="Nat. Ecol. Evol.">
        <title>Pezizomycetes genomes reveal the molecular basis of ectomycorrhizal truffle lifestyle.</title>
        <authorList>
            <person name="Murat C."/>
            <person name="Payen T."/>
            <person name="Noel B."/>
            <person name="Kuo A."/>
            <person name="Morin E."/>
            <person name="Chen J."/>
            <person name="Kohler A."/>
            <person name="Krizsan K."/>
            <person name="Balestrini R."/>
            <person name="Da Silva C."/>
            <person name="Montanini B."/>
            <person name="Hainaut M."/>
            <person name="Levati E."/>
            <person name="Barry K.W."/>
            <person name="Belfiori B."/>
            <person name="Cichocki N."/>
            <person name="Clum A."/>
            <person name="Dockter R.B."/>
            <person name="Fauchery L."/>
            <person name="Guy J."/>
            <person name="Iotti M."/>
            <person name="Le Tacon F."/>
            <person name="Lindquist E.A."/>
            <person name="Lipzen A."/>
            <person name="Malagnac F."/>
            <person name="Mello A."/>
            <person name="Molinier V."/>
            <person name="Miyauchi S."/>
            <person name="Poulain J."/>
            <person name="Riccioni C."/>
            <person name="Rubini A."/>
            <person name="Sitrit Y."/>
            <person name="Splivallo R."/>
            <person name="Traeger S."/>
            <person name="Wang M."/>
            <person name="Zifcakova L."/>
            <person name="Wipf D."/>
            <person name="Zambonelli A."/>
            <person name="Paolocci F."/>
            <person name="Nowrousian M."/>
            <person name="Ottonello S."/>
            <person name="Baldrian P."/>
            <person name="Spatafora J.W."/>
            <person name="Henrissat B."/>
            <person name="Nagy L.G."/>
            <person name="Aury J.M."/>
            <person name="Wincker P."/>
            <person name="Grigoriev I.V."/>
            <person name="Bonfante P."/>
            <person name="Martin F.M."/>
        </authorList>
    </citation>
    <scope>NUCLEOTIDE SEQUENCE [LARGE SCALE GENOMIC DNA]</scope>
    <source>
        <strain evidence="4 5">ATCC MYA-4762</strain>
    </source>
</reference>
<dbReference type="PANTHER" id="PTHR31668">
    <property type="entry name" value="GLUCOSE TRANSPORT TRANSCRIPTION REGULATOR RGT1-RELATED-RELATED"/>
    <property type="match status" value="1"/>
</dbReference>
<feature type="region of interest" description="Disordered" evidence="2">
    <location>
        <begin position="218"/>
        <end position="247"/>
    </location>
</feature>
<dbReference type="Pfam" id="PF00172">
    <property type="entry name" value="Zn_clus"/>
    <property type="match status" value="1"/>
</dbReference>
<accession>A0A3N4LXG6</accession>
<dbReference type="InterPro" id="IPR050797">
    <property type="entry name" value="Carb_Metab_Trans_Reg"/>
</dbReference>
<evidence type="ECO:0000256" key="2">
    <source>
        <dbReference type="SAM" id="MobiDB-lite"/>
    </source>
</evidence>
<evidence type="ECO:0000259" key="3">
    <source>
        <dbReference type="PROSITE" id="PS50048"/>
    </source>
</evidence>
<name>A0A3N4LXG6_9PEZI</name>
<dbReference type="STRING" id="1051890.A0A3N4LXG6"/>
<feature type="region of interest" description="Disordered" evidence="2">
    <location>
        <begin position="40"/>
        <end position="63"/>
    </location>
</feature>
<dbReference type="AlphaFoldDB" id="A0A3N4LXG6"/>
<dbReference type="OrthoDB" id="4150019at2759"/>
<keyword evidence="5" id="KW-1185">Reference proteome</keyword>
<dbReference type="PROSITE" id="PS50048">
    <property type="entry name" value="ZN2_CY6_FUNGAL_2"/>
    <property type="match status" value="1"/>
</dbReference>
<dbReference type="CDD" id="cd00067">
    <property type="entry name" value="GAL4"/>
    <property type="match status" value="1"/>
</dbReference>
<organism evidence="4 5">
    <name type="scientific">Terfezia boudieri ATCC MYA-4762</name>
    <dbReference type="NCBI Taxonomy" id="1051890"/>
    <lineage>
        <taxon>Eukaryota</taxon>
        <taxon>Fungi</taxon>
        <taxon>Dikarya</taxon>
        <taxon>Ascomycota</taxon>
        <taxon>Pezizomycotina</taxon>
        <taxon>Pezizomycetes</taxon>
        <taxon>Pezizales</taxon>
        <taxon>Pezizaceae</taxon>
        <taxon>Terfezia</taxon>
    </lineage>
</organism>
<proteinExistence type="predicted"/>
<dbReference type="Proteomes" id="UP000267821">
    <property type="component" value="Unassembled WGS sequence"/>
</dbReference>
<evidence type="ECO:0000313" key="5">
    <source>
        <dbReference type="Proteomes" id="UP000267821"/>
    </source>
</evidence>
<dbReference type="InterPro" id="IPR001138">
    <property type="entry name" value="Zn2Cys6_DnaBD"/>
</dbReference>
<dbReference type="SMART" id="SM00066">
    <property type="entry name" value="GAL4"/>
    <property type="match status" value="1"/>
</dbReference>
<evidence type="ECO:0000313" key="4">
    <source>
        <dbReference type="EMBL" id="RPB27583.1"/>
    </source>
</evidence>
<feature type="domain" description="Zn(2)-C6 fungal-type" evidence="3">
    <location>
        <begin position="175"/>
        <end position="209"/>
    </location>
</feature>
<dbReference type="GO" id="GO:0008270">
    <property type="term" value="F:zinc ion binding"/>
    <property type="evidence" value="ECO:0007669"/>
    <property type="project" value="InterPro"/>
</dbReference>
<dbReference type="InterPro" id="IPR036864">
    <property type="entry name" value="Zn2-C6_fun-type_DNA-bd_sf"/>
</dbReference>
<dbReference type="InParanoid" id="A0A3N4LXG6"/>
<feature type="compositionally biased region" description="Basic and acidic residues" evidence="2">
    <location>
        <begin position="49"/>
        <end position="58"/>
    </location>
</feature>
<evidence type="ECO:0000256" key="1">
    <source>
        <dbReference type="ARBA" id="ARBA00023242"/>
    </source>
</evidence>
<dbReference type="EMBL" id="ML121531">
    <property type="protein sequence ID" value="RPB27583.1"/>
    <property type="molecule type" value="Genomic_DNA"/>
</dbReference>
<keyword evidence="1" id="KW-0539">Nucleus</keyword>
<dbReference type="SUPFAM" id="SSF57701">
    <property type="entry name" value="Zn2/Cys6 DNA-binding domain"/>
    <property type="match status" value="1"/>
</dbReference>
<sequence length="514" mass="56843">MHEVDDHVRVLLEQKAHPAVIYSSPISFHEDKTELFVDRYQTSTQSPGERTDERKKPEVLGPSLTRNCYSTSTVLTPSEANATTYPSPESVIRHPVKLKGKYRPRLSNSIVTPILLPLPEKDSWNRVSKARMNAATVKRSVSTPNVQQAATMSTGAQFSTDKRRNKLGYHRTSVACGHCRRRKIRCLLQKDDSHGRCINCIRLKKECNFYAVETTDRRPRSLSKPDISTNEASSSTSSPSPGIALGKLPRPEIPGIYAASVPVTPTYDYHHGILEDSTRHNGISNAAGGRLSISHPIDSRRPSLTHIIPKEHDYLTSPGIDSPNFPRMPGFRMNSVSELSASHPDQRGLESAFYRLASPMPPSPYPIFPHHVNLGSMTSLHSTTPSDSQEDSIWPPRIDSGLLPTVYPNYSTEVDFNRGLPEFYNTSASASATSLPASIPEISPFADSRVANQLFMTPWVEALPIGPDLNGNGAVKSEAYDGYYPPDVRYQEAMEDNSGIFTSSLQSPKFVSQV</sequence>
<dbReference type="PROSITE" id="PS00463">
    <property type="entry name" value="ZN2_CY6_FUNGAL_1"/>
    <property type="match status" value="1"/>
</dbReference>
<dbReference type="GO" id="GO:0000981">
    <property type="term" value="F:DNA-binding transcription factor activity, RNA polymerase II-specific"/>
    <property type="evidence" value="ECO:0007669"/>
    <property type="project" value="InterPro"/>
</dbReference>
<dbReference type="Gene3D" id="4.10.240.10">
    <property type="entry name" value="Zn(2)-C6 fungal-type DNA-binding domain"/>
    <property type="match status" value="1"/>
</dbReference>
<protein>
    <recommendedName>
        <fullName evidence="3">Zn(2)-C6 fungal-type domain-containing protein</fullName>
    </recommendedName>
</protein>